<protein>
    <submittedName>
        <fullName evidence="3">Acetyltransferase</fullName>
    </submittedName>
</protein>
<dbReference type="Proteomes" id="UP000188604">
    <property type="component" value="Chromosome"/>
</dbReference>
<dbReference type="AlphaFoldDB" id="A0A1U9KMA9"/>
<dbReference type="OrthoDB" id="5459937at2"/>
<name>A0A1U9KMA9_9PROT</name>
<evidence type="ECO:0000313" key="4">
    <source>
        <dbReference type="Proteomes" id="UP000188604"/>
    </source>
</evidence>
<proteinExistence type="predicted"/>
<dbReference type="SUPFAM" id="SSF55729">
    <property type="entry name" value="Acyl-CoA N-acyltransferases (Nat)"/>
    <property type="match status" value="1"/>
</dbReference>
<dbReference type="InterPro" id="IPR016181">
    <property type="entry name" value="Acyl_CoA_acyltransferase"/>
</dbReference>
<accession>A0A1U9KMA9</accession>
<organism evidence="3 4">
    <name type="scientific">Neoasaia chiangmaiensis</name>
    <dbReference type="NCBI Taxonomy" id="320497"/>
    <lineage>
        <taxon>Bacteria</taxon>
        <taxon>Pseudomonadati</taxon>
        <taxon>Pseudomonadota</taxon>
        <taxon>Alphaproteobacteria</taxon>
        <taxon>Acetobacterales</taxon>
        <taxon>Acetobacteraceae</taxon>
        <taxon>Neoasaia</taxon>
    </lineage>
</organism>
<dbReference type="InterPro" id="IPR000182">
    <property type="entry name" value="GNAT_dom"/>
</dbReference>
<keyword evidence="4" id="KW-1185">Reference proteome</keyword>
<sequence>MVSLRDADEKDVPAILEIANDAIRTSDTIWTETLLTFEQRHAWLATRQAAGWPVVVATDDEGSVLGFASYGPFRAFEGYALTVEHSVYVAFHARRQGIGGLLLDELLSRAEMAGLHVMIGAITASNVASIALHRRAGFETSSVLPELGRKFGRWLDLVFMYRLLDSDTH</sequence>
<keyword evidence="1 3" id="KW-0808">Transferase</keyword>
<dbReference type="RefSeq" id="WP_077805902.1">
    <property type="nucleotide sequence ID" value="NZ_BJXS01000004.1"/>
</dbReference>
<dbReference type="EMBL" id="CP014691">
    <property type="protein sequence ID" value="AQS86934.1"/>
    <property type="molecule type" value="Genomic_DNA"/>
</dbReference>
<evidence type="ECO:0000256" key="2">
    <source>
        <dbReference type="ARBA" id="ARBA00023315"/>
    </source>
</evidence>
<evidence type="ECO:0000313" key="3">
    <source>
        <dbReference type="EMBL" id="AQS86934.1"/>
    </source>
</evidence>
<dbReference type="CDD" id="cd04301">
    <property type="entry name" value="NAT_SF"/>
    <property type="match status" value="1"/>
</dbReference>
<keyword evidence="2" id="KW-0012">Acyltransferase</keyword>
<reference evidence="3 4" key="1">
    <citation type="submission" date="2016-03" db="EMBL/GenBank/DDBJ databases">
        <title>Acetic acid bacteria sequencing.</title>
        <authorList>
            <person name="Brandt J."/>
            <person name="Jakob F."/>
            <person name="Vogel R.F."/>
        </authorList>
    </citation>
    <scope>NUCLEOTIDE SEQUENCE [LARGE SCALE GENOMIC DNA]</scope>
    <source>
        <strain evidence="3 4">NBRC 101099</strain>
    </source>
</reference>
<dbReference type="Gene3D" id="3.40.630.30">
    <property type="match status" value="1"/>
</dbReference>
<dbReference type="PANTHER" id="PTHR43072:SF23">
    <property type="entry name" value="UPF0039 PROTEIN C11D3.02C"/>
    <property type="match status" value="1"/>
</dbReference>
<dbReference type="STRING" id="320497.A0U93_02090"/>
<dbReference type="PANTHER" id="PTHR43072">
    <property type="entry name" value="N-ACETYLTRANSFERASE"/>
    <property type="match status" value="1"/>
</dbReference>
<dbReference type="GO" id="GO:0016747">
    <property type="term" value="F:acyltransferase activity, transferring groups other than amino-acyl groups"/>
    <property type="evidence" value="ECO:0007669"/>
    <property type="project" value="InterPro"/>
</dbReference>
<dbReference type="KEGG" id="nch:A0U93_02090"/>
<evidence type="ECO:0000256" key="1">
    <source>
        <dbReference type="ARBA" id="ARBA00022679"/>
    </source>
</evidence>
<dbReference type="PROSITE" id="PS51186">
    <property type="entry name" value="GNAT"/>
    <property type="match status" value="1"/>
</dbReference>
<dbReference type="Pfam" id="PF00583">
    <property type="entry name" value="Acetyltransf_1"/>
    <property type="match status" value="1"/>
</dbReference>
<gene>
    <name evidence="3" type="ORF">A0U93_02090</name>
</gene>